<evidence type="ECO:0000256" key="6">
    <source>
        <dbReference type="ARBA" id="ARBA00022892"/>
    </source>
</evidence>
<comment type="caution">
    <text evidence="11">The sequence shown here is derived from an EMBL/GenBank/DDBJ whole genome shotgun (WGS) entry which is preliminary data.</text>
</comment>
<evidence type="ECO:0000256" key="4">
    <source>
        <dbReference type="ARBA" id="ARBA00021520"/>
    </source>
</evidence>
<dbReference type="RefSeq" id="XP_044548653.1">
    <property type="nucleotide sequence ID" value="XM_044694636.1"/>
</dbReference>
<evidence type="ECO:0000313" key="11">
    <source>
        <dbReference type="EMBL" id="KAG2382974.1"/>
    </source>
</evidence>
<protein>
    <recommendedName>
        <fullName evidence="4">Trafficking protein particle complex subunit 11</fullName>
    </recommendedName>
</protein>
<dbReference type="InterPro" id="IPR021773">
    <property type="entry name" value="TPC11"/>
</dbReference>
<dbReference type="PANTHER" id="PTHR14374:SF0">
    <property type="entry name" value="TRAFFICKING PROTEIN PARTICLE COMPLEX SUBUNIT 11"/>
    <property type="match status" value="1"/>
</dbReference>
<keyword evidence="5" id="KW-0813">Transport</keyword>
<evidence type="ECO:0000256" key="3">
    <source>
        <dbReference type="ARBA" id="ARBA00007051"/>
    </source>
</evidence>
<feature type="domain" description="Trafficking protein particle complex subunit 11 C-terminal" evidence="10">
    <location>
        <begin position="1252"/>
        <end position="1298"/>
    </location>
</feature>
<keyword evidence="12" id="KW-1185">Reference proteome</keyword>
<dbReference type="Proteomes" id="UP000816034">
    <property type="component" value="Unassembled WGS sequence"/>
</dbReference>
<organism evidence="11 12">
    <name type="scientific">Naegleria lovaniensis</name>
    <name type="common">Amoeba</name>
    <dbReference type="NCBI Taxonomy" id="51637"/>
    <lineage>
        <taxon>Eukaryota</taxon>
        <taxon>Discoba</taxon>
        <taxon>Heterolobosea</taxon>
        <taxon>Tetramitia</taxon>
        <taxon>Eutetramitia</taxon>
        <taxon>Vahlkampfiidae</taxon>
        <taxon>Naegleria</taxon>
    </lineage>
</organism>
<dbReference type="EMBL" id="PYSW02000022">
    <property type="protein sequence ID" value="KAG2382974.1"/>
    <property type="molecule type" value="Genomic_DNA"/>
</dbReference>
<evidence type="ECO:0000256" key="5">
    <source>
        <dbReference type="ARBA" id="ARBA00022448"/>
    </source>
</evidence>
<feature type="region of interest" description="Disordered" evidence="8">
    <location>
        <begin position="164"/>
        <end position="183"/>
    </location>
</feature>
<dbReference type="GeneID" id="68097396"/>
<comment type="subcellular location">
    <subcellularLocation>
        <location evidence="2">Golgi apparatus</location>
        <location evidence="2">cis-Golgi network</location>
    </subcellularLocation>
</comment>
<feature type="domain" description="Trafficking protein particle complex subunit 11" evidence="9">
    <location>
        <begin position="402"/>
        <end position="677"/>
    </location>
</feature>
<evidence type="ECO:0000259" key="9">
    <source>
        <dbReference type="Pfam" id="PF11817"/>
    </source>
</evidence>
<evidence type="ECO:0000313" key="12">
    <source>
        <dbReference type="Proteomes" id="UP000816034"/>
    </source>
</evidence>
<keyword evidence="7" id="KW-0333">Golgi apparatus</keyword>
<dbReference type="PANTHER" id="PTHR14374">
    <property type="entry name" value="FOIE GRAS"/>
    <property type="match status" value="1"/>
</dbReference>
<evidence type="ECO:0000256" key="8">
    <source>
        <dbReference type="SAM" id="MobiDB-lite"/>
    </source>
</evidence>
<dbReference type="InterPro" id="IPR025876">
    <property type="entry name" value="TRAPPC11_C"/>
</dbReference>
<evidence type="ECO:0000256" key="1">
    <source>
        <dbReference type="ARBA" id="ARBA00001995"/>
    </source>
</evidence>
<comment type="function">
    <text evidence="1">Involved in endoplasmic reticulum to Golgi apparatus trafficking at a very early stage.</text>
</comment>
<dbReference type="GO" id="GO:0016192">
    <property type="term" value="P:vesicle-mediated transport"/>
    <property type="evidence" value="ECO:0007669"/>
    <property type="project" value="UniProtKB-KW"/>
</dbReference>
<gene>
    <name evidence="11" type="ORF">C9374_004941</name>
</gene>
<evidence type="ECO:0000256" key="7">
    <source>
        <dbReference type="ARBA" id="ARBA00023034"/>
    </source>
</evidence>
<evidence type="ECO:0000256" key="2">
    <source>
        <dbReference type="ARBA" id="ARBA00004222"/>
    </source>
</evidence>
<accession>A0AA88GPV5</accession>
<proteinExistence type="inferred from homology"/>
<name>A0AA88GPV5_NAELO</name>
<sequence length="1332" mass="151249">MDQYPVEWRNAPVPVIALVKNKRLHDGLITCIQNNISRKIKILSLESDNEIIKPKQLTMKSNINLFENMSMNSILMASTATTPLSTSIMPQHANIGSIIVNSTGSTTSSPSVASAGTSSPPIPSSSALTSAISSASLMSSSSNTSLSSLTGSNSNLLTSSTTTATGATKELPPLPYHLINSGSSMNTNQSNRFDGYKPAGLFKRGWFKKHQELVPSVCIVIVHWKSDEYSTWKTQESEIVKKILSVKETRAGKNTKYIALIVTKKAPPASEVQIDANTYQSTEDFIYNIRKGSNTDSKNVILMKETELVDDQSFKVKLSKPLRESIVNYYKEQTNMVKKYKSDINKSTQPYLFMRHRLKVAFYYDILMNSGLTSQPSIQKLIKYLTQAYSSLQNVSPLDFQLEEIKTLGDILNFKLCFIKLSDKKIDMGVKQFLKHMSWYKAVHEEDFSANSVDEFKFHARLYLQYRMMGEILERIPPNLLSQDQRYQNPGFYYQAAATHAKYRKTFAIQACEPHRDLVESIFSGNDDLLVKIKVEDYHYLTGYYGKTIEMPELSDSLRQSNGLTIRNVRDIAREIMLTKHSETIIQMLTNAYNRFNVKSEAQLKRMMYYIASSIASEHYESGNWEKSKLFFDKIAKHYRKEQWYELLTDVLQRSLECSKQLKLSKQFVLHSLELISTLMTNPDNEKIQHLNDLLLFIHNPDQVILPVLNSPVVIEMDSKNVLIQLKTQFSVPFASVYQPIQFSLQFVSFAPADIRFSSLSIVFNDNEYNLVIQDGQPIPSPTLPETKSKQETNKVQQQVGTAGSDLVQNATCLDLVLKGNGQSNIFTFPLIVRQKQDLQSLGVSLSLKGSTPNQEIRFQWKMVDNEYFLTLLKSYDYRLFYSEGLFVERPVVIISEPEPNMSLSFVHLPPALINEYYSIKITMKSNEDHVIGGRLIIDRAQDVEITHILHDQLVPLSNVDGIRVPEILPNNSYSVTVFLKCEKPGINKLQVRISYGTTLYSQLERSTSFEVPCQYPFDAHFHFMATRQSESKVLRDEQNEIVLSENEMMFRLLPSQRVSFYQKIISNQCQNISISDPLAKDRSTQSGFTYLDGFSVFQAVALQSSLKCTTPFPVMLEHVSVENADKFTCLSQPDFSSFLYSTSSKKYLEDKDEHSSCFVIVPQDVGKSLPVGNLKIVVQRGQAVNTDEMDAELVEKLKLTRIEYTSPLPSITVIDPGFTVSFCAPFETIVGTAVKCSLIIENNTPQLQQLQLFVSESISFFYAGTTNLRFSILPYQSRELLYTFIPITTGLLEFPKFSLGNLKRQVHILNDDEKWTIYVHEQQNEAALPNK</sequence>
<dbReference type="Pfam" id="PF12742">
    <property type="entry name" value="Gryzun-like"/>
    <property type="match status" value="1"/>
</dbReference>
<reference evidence="11 12" key="1">
    <citation type="journal article" date="2018" name="BMC Genomics">
        <title>The genome of Naegleria lovaniensis, the basis for a comparative approach to unravel pathogenicity factors of the human pathogenic amoeba N. fowleri.</title>
        <authorList>
            <person name="Liechti N."/>
            <person name="Schurch N."/>
            <person name="Bruggmann R."/>
            <person name="Wittwer M."/>
        </authorList>
    </citation>
    <scope>NUCLEOTIDE SEQUENCE [LARGE SCALE GENOMIC DNA]</scope>
    <source>
        <strain evidence="11 12">ATCC 30569</strain>
    </source>
</reference>
<dbReference type="Pfam" id="PF11817">
    <property type="entry name" value="Foie-gras_1"/>
    <property type="match status" value="1"/>
</dbReference>
<keyword evidence="6" id="KW-0931">ER-Golgi transport</keyword>
<evidence type="ECO:0000259" key="10">
    <source>
        <dbReference type="Pfam" id="PF12742"/>
    </source>
</evidence>
<dbReference type="GO" id="GO:0005794">
    <property type="term" value="C:Golgi apparatus"/>
    <property type="evidence" value="ECO:0007669"/>
    <property type="project" value="UniProtKB-SubCell"/>
</dbReference>
<comment type="similarity">
    <text evidence="3">Belongs to the TRAPPC11 family.</text>
</comment>